<name>A0ABQ8U1T9_9EUKA</name>
<comment type="caution">
    <text evidence="2">The sequence shown here is derived from an EMBL/GenBank/DDBJ whole genome shotgun (WGS) entry which is preliminary data.</text>
</comment>
<protein>
    <submittedName>
        <fullName evidence="2">Uncharacterized protein</fullName>
    </submittedName>
</protein>
<feature type="region of interest" description="Disordered" evidence="1">
    <location>
        <begin position="26"/>
        <end position="75"/>
    </location>
</feature>
<gene>
    <name evidence="2" type="ORF">PAPYR_12474</name>
</gene>
<keyword evidence="3" id="KW-1185">Reference proteome</keyword>
<dbReference type="Proteomes" id="UP001141327">
    <property type="component" value="Unassembled WGS sequence"/>
</dbReference>
<dbReference type="EMBL" id="JAPMOS010000308">
    <property type="protein sequence ID" value="KAJ4453146.1"/>
    <property type="molecule type" value="Genomic_DNA"/>
</dbReference>
<reference evidence="2" key="1">
    <citation type="journal article" date="2022" name="bioRxiv">
        <title>Genomics of Preaxostyla Flagellates Illuminates Evolutionary Transitions and the Path Towards Mitochondrial Loss.</title>
        <authorList>
            <person name="Novak L.V.F."/>
            <person name="Treitli S.C."/>
            <person name="Pyrih J."/>
            <person name="Halakuc P."/>
            <person name="Pipaliya S.V."/>
            <person name="Vacek V."/>
            <person name="Brzon O."/>
            <person name="Soukal P."/>
            <person name="Eme L."/>
            <person name="Dacks J.B."/>
            <person name="Karnkowska A."/>
            <person name="Elias M."/>
            <person name="Hampl V."/>
        </authorList>
    </citation>
    <scope>NUCLEOTIDE SEQUENCE</scope>
    <source>
        <strain evidence="2">RCP-MX</strain>
    </source>
</reference>
<evidence type="ECO:0000256" key="1">
    <source>
        <dbReference type="SAM" id="MobiDB-lite"/>
    </source>
</evidence>
<evidence type="ECO:0000313" key="2">
    <source>
        <dbReference type="EMBL" id="KAJ4453146.1"/>
    </source>
</evidence>
<accession>A0ABQ8U1T9</accession>
<proteinExistence type="predicted"/>
<evidence type="ECO:0000313" key="3">
    <source>
        <dbReference type="Proteomes" id="UP001141327"/>
    </source>
</evidence>
<sequence>MHPFVGPVPFVTAALMLDAAPNSDIPREISEPSVRSCPGQAQARAHRARPLNSGGGRFGQRGADVLSGLSQSVSC</sequence>
<organism evidence="2 3">
    <name type="scientific">Paratrimastix pyriformis</name>
    <dbReference type="NCBI Taxonomy" id="342808"/>
    <lineage>
        <taxon>Eukaryota</taxon>
        <taxon>Metamonada</taxon>
        <taxon>Preaxostyla</taxon>
        <taxon>Paratrimastigidae</taxon>
        <taxon>Paratrimastix</taxon>
    </lineage>
</organism>